<accession>A0AAV4NZB6</accession>
<evidence type="ECO:0000313" key="1">
    <source>
        <dbReference type="EMBL" id="GIX90129.1"/>
    </source>
</evidence>
<reference evidence="1 2" key="1">
    <citation type="submission" date="2021-06" db="EMBL/GenBank/DDBJ databases">
        <title>Caerostris extrusa draft genome.</title>
        <authorList>
            <person name="Kono N."/>
            <person name="Arakawa K."/>
        </authorList>
    </citation>
    <scope>NUCLEOTIDE SEQUENCE [LARGE SCALE GENOMIC DNA]</scope>
</reference>
<sequence length="161" mass="18168">MSTVAPLVKQVRHNFSKVPPALQSAGVYIPSESFIFFGAYKCMDPLLLLRNRVGLKGKKRAYKCMDPLLLLRNRVQGRKEKKRDKEWVFRQTEMRSGNFDGNVLLKSFVFQKDQSEKQKIASAVTTTALWKSRALSTTLSVPTPSGHSFMVHLHGENASSP</sequence>
<dbReference type="EMBL" id="BPLR01003914">
    <property type="protein sequence ID" value="GIX90129.1"/>
    <property type="molecule type" value="Genomic_DNA"/>
</dbReference>
<comment type="caution">
    <text evidence="1">The sequence shown here is derived from an EMBL/GenBank/DDBJ whole genome shotgun (WGS) entry which is preliminary data.</text>
</comment>
<protein>
    <submittedName>
        <fullName evidence="1">Uncharacterized protein</fullName>
    </submittedName>
</protein>
<organism evidence="1 2">
    <name type="scientific">Caerostris extrusa</name>
    <name type="common">Bark spider</name>
    <name type="synonym">Caerostris bankana</name>
    <dbReference type="NCBI Taxonomy" id="172846"/>
    <lineage>
        <taxon>Eukaryota</taxon>
        <taxon>Metazoa</taxon>
        <taxon>Ecdysozoa</taxon>
        <taxon>Arthropoda</taxon>
        <taxon>Chelicerata</taxon>
        <taxon>Arachnida</taxon>
        <taxon>Araneae</taxon>
        <taxon>Araneomorphae</taxon>
        <taxon>Entelegynae</taxon>
        <taxon>Araneoidea</taxon>
        <taxon>Araneidae</taxon>
        <taxon>Caerostris</taxon>
    </lineage>
</organism>
<keyword evidence="2" id="KW-1185">Reference proteome</keyword>
<dbReference type="AlphaFoldDB" id="A0AAV4NZB6"/>
<evidence type="ECO:0000313" key="2">
    <source>
        <dbReference type="Proteomes" id="UP001054945"/>
    </source>
</evidence>
<name>A0AAV4NZB6_CAEEX</name>
<dbReference type="Proteomes" id="UP001054945">
    <property type="component" value="Unassembled WGS sequence"/>
</dbReference>
<proteinExistence type="predicted"/>
<gene>
    <name evidence="1" type="ORF">CEXT_35591</name>
</gene>